<dbReference type="Gene3D" id="2.90.10.10">
    <property type="entry name" value="Bulb-type lectin domain"/>
    <property type="match status" value="1"/>
</dbReference>
<feature type="chain" id="PRO_5029600646" description="Bulb-type lectin domain-containing protein" evidence="4">
    <location>
        <begin position="25"/>
        <end position="140"/>
    </location>
</feature>
<dbReference type="GO" id="GO:0051707">
    <property type="term" value="P:response to other organism"/>
    <property type="evidence" value="ECO:0007669"/>
    <property type="project" value="UniProtKB-ARBA"/>
</dbReference>
<dbReference type="OrthoDB" id="758731at2759"/>
<gene>
    <name evidence="6" type="ORF">SI8410_12017057</name>
</gene>
<dbReference type="InterPro" id="IPR001480">
    <property type="entry name" value="Bulb-type_lectin_dom"/>
</dbReference>
<keyword evidence="1" id="KW-0348">Hemagglutinin</keyword>
<evidence type="ECO:0000256" key="3">
    <source>
        <dbReference type="ARBA" id="ARBA00023035"/>
    </source>
</evidence>
<accession>A0A7I8L8M2</accession>
<name>A0A7I8L8M2_SPIIN</name>
<keyword evidence="3" id="KW-0465">Mannose-binding</keyword>
<keyword evidence="7" id="KW-1185">Reference proteome</keyword>
<sequence>MAARELFALLFSALFLCLITPSFAATNVLYTGQAIPTGQYLQYGNYIFGMRADCNLVLTDTGTSGWYTGSFVWSSGTSGKGTNCRALLQGDGNFVIYDGSGKVVWATNTAVGNGKYVVILQPDRNVVLYGPSRAETGTAI</sequence>
<evidence type="ECO:0000256" key="2">
    <source>
        <dbReference type="ARBA" id="ARBA00022737"/>
    </source>
</evidence>
<keyword evidence="2" id="KW-0677">Repeat</keyword>
<dbReference type="CDD" id="cd00028">
    <property type="entry name" value="B_lectin"/>
    <property type="match status" value="1"/>
</dbReference>
<organism evidence="6 7">
    <name type="scientific">Spirodela intermedia</name>
    <name type="common">Intermediate duckweed</name>
    <dbReference type="NCBI Taxonomy" id="51605"/>
    <lineage>
        <taxon>Eukaryota</taxon>
        <taxon>Viridiplantae</taxon>
        <taxon>Streptophyta</taxon>
        <taxon>Embryophyta</taxon>
        <taxon>Tracheophyta</taxon>
        <taxon>Spermatophyta</taxon>
        <taxon>Magnoliopsida</taxon>
        <taxon>Liliopsida</taxon>
        <taxon>Araceae</taxon>
        <taxon>Lemnoideae</taxon>
        <taxon>Spirodela</taxon>
    </lineage>
</organism>
<dbReference type="InterPro" id="IPR036426">
    <property type="entry name" value="Bulb-type_lectin_dom_sf"/>
</dbReference>
<reference evidence="6" key="1">
    <citation type="submission" date="2020-02" db="EMBL/GenBank/DDBJ databases">
        <authorList>
            <person name="Scholz U."/>
            <person name="Mascher M."/>
            <person name="Fiebig A."/>
        </authorList>
    </citation>
    <scope>NUCLEOTIDE SEQUENCE</scope>
</reference>
<evidence type="ECO:0000313" key="7">
    <source>
        <dbReference type="Proteomes" id="UP000663760"/>
    </source>
</evidence>
<dbReference type="AlphaFoldDB" id="A0A7I8L8M2"/>
<dbReference type="PROSITE" id="PS50927">
    <property type="entry name" value="BULB_LECTIN"/>
    <property type="match status" value="1"/>
</dbReference>
<keyword evidence="4" id="KW-0732">Signal</keyword>
<feature type="domain" description="Bulb-type lectin" evidence="5">
    <location>
        <begin position="26"/>
        <end position="140"/>
    </location>
</feature>
<dbReference type="EMBL" id="LR746275">
    <property type="protein sequence ID" value="CAA7406379.1"/>
    <property type="molecule type" value="Genomic_DNA"/>
</dbReference>
<dbReference type="Proteomes" id="UP000663760">
    <property type="component" value="Chromosome 12"/>
</dbReference>
<keyword evidence="3" id="KW-0430">Lectin</keyword>
<evidence type="ECO:0000259" key="5">
    <source>
        <dbReference type="PROSITE" id="PS50927"/>
    </source>
</evidence>
<dbReference type="SMART" id="SM00108">
    <property type="entry name" value="B_lectin"/>
    <property type="match status" value="1"/>
</dbReference>
<evidence type="ECO:0000256" key="4">
    <source>
        <dbReference type="SAM" id="SignalP"/>
    </source>
</evidence>
<dbReference type="SUPFAM" id="SSF51110">
    <property type="entry name" value="alpha-D-mannose-specific plant lectins"/>
    <property type="match status" value="1"/>
</dbReference>
<evidence type="ECO:0000313" key="6">
    <source>
        <dbReference type="EMBL" id="CAA7406379.1"/>
    </source>
</evidence>
<evidence type="ECO:0000256" key="1">
    <source>
        <dbReference type="ARBA" id="ARBA00022546"/>
    </source>
</evidence>
<proteinExistence type="predicted"/>
<protein>
    <recommendedName>
        <fullName evidence="5">Bulb-type lectin domain-containing protein</fullName>
    </recommendedName>
</protein>
<dbReference type="GO" id="GO:0005537">
    <property type="term" value="F:D-mannose binding"/>
    <property type="evidence" value="ECO:0007669"/>
    <property type="project" value="UniProtKB-KW"/>
</dbReference>
<feature type="signal peptide" evidence="4">
    <location>
        <begin position="1"/>
        <end position="24"/>
    </location>
</feature>